<evidence type="ECO:0008006" key="3">
    <source>
        <dbReference type="Google" id="ProtNLM"/>
    </source>
</evidence>
<keyword evidence="2" id="KW-1185">Reference proteome</keyword>
<dbReference type="RefSeq" id="WP_311822327.1">
    <property type="nucleotide sequence ID" value="NZ_JARPYF010000005.1"/>
</dbReference>
<reference evidence="1 2" key="1">
    <citation type="submission" date="2023-03" db="EMBL/GenBank/DDBJ databases">
        <authorList>
            <person name="Shen W."/>
            <person name="Cai J."/>
        </authorList>
    </citation>
    <scope>NUCLEOTIDE SEQUENCE [LARGE SCALE GENOMIC DNA]</scope>
    <source>
        <strain evidence="1 2">D6-4</strain>
    </source>
</reference>
<dbReference type="SUPFAM" id="SSF48371">
    <property type="entry name" value="ARM repeat"/>
    <property type="match status" value="1"/>
</dbReference>
<dbReference type="Proteomes" id="UP001252875">
    <property type="component" value="Unassembled WGS sequence"/>
</dbReference>
<comment type="caution">
    <text evidence="1">The sequence shown here is derived from an EMBL/GenBank/DDBJ whole genome shotgun (WGS) entry which is preliminary data.</text>
</comment>
<sequence length="206" mass="23415">MYIEKLATNLNRQDEQPNIEVAEMLVSHEDKEGVLEIVQGLKQKKAIANDCIKVLYEVGERNPQLIADYAASFLDALLSKNNRLVWGAMTALVMIADDKADEIFQQIDNVIDAYKNGTVITIDNSISVFAKLCRADKKYEKELFPLLIEHLSTCRPKEVAQHSERAAICITDSNRELFIETLENRKQDLTPPQTKRVDKLIKKLQA</sequence>
<protein>
    <recommendedName>
        <fullName evidence="3">HEAT repeat domain-containing protein</fullName>
    </recommendedName>
</protein>
<evidence type="ECO:0000313" key="1">
    <source>
        <dbReference type="EMBL" id="MDT2600235.1"/>
    </source>
</evidence>
<dbReference type="EMBL" id="JARPYI010000005">
    <property type="protein sequence ID" value="MDT2600235.1"/>
    <property type="molecule type" value="Genomic_DNA"/>
</dbReference>
<organism evidence="1 2">
    <name type="scientific">Enterococcus hulanensis</name>
    <dbReference type="NCBI Taxonomy" id="2559929"/>
    <lineage>
        <taxon>Bacteria</taxon>
        <taxon>Bacillati</taxon>
        <taxon>Bacillota</taxon>
        <taxon>Bacilli</taxon>
        <taxon>Lactobacillales</taxon>
        <taxon>Enterococcaceae</taxon>
        <taxon>Enterococcus</taxon>
    </lineage>
</organism>
<proteinExistence type="predicted"/>
<dbReference type="InterPro" id="IPR011989">
    <property type="entry name" value="ARM-like"/>
</dbReference>
<name>A0ABU3EZC8_9ENTE</name>
<accession>A0ABU3EZC8</accession>
<gene>
    <name evidence="1" type="ORF">P7D85_10655</name>
</gene>
<dbReference type="Gene3D" id="1.25.10.10">
    <property type="entry name" value="Leucine-rich Repeat Variant"/>
    <property type="match status" value="1"/>
</dbReference>
<dbReference type="InterPro" id="IPR016024">
    <property type="entry name" value="ARM-type_fold"/>
</dbReference>
<evidence type="ECO:0000313" key="2">
    <source>
        <dbReference type="Proteomes" id="UP001252875"/>
    </source>
</evidence>